<dbReference type="InterPro" id="IPR000719">
    <property type="entry name" value="Prot_kinase_dom"/>
</dbReference>
<dbReference type="GO" id="GO:0005829">
    <property type="term" value="C:cytosol"/>
    <property type="evidence" value="ECO:0007669"/>
    <property type="project" value="TreeGrafter"/>
</dbReference>
<dbReference type="GO" id="GO:0005634">
    <property type="term" value="C:nucleus"/>
    <property type="evidence" value="ECO:0007669"/>
    <property type="project" value="UniProtKB-SubCell"/>
</dbReference>
<evidence type="ECO:0000256" key="3">
    <source>
        <dbReference type="ARBA" id="ARBA00022741"/>
    </source>
</evidence>
<keyword evidence="5 8" id="KW-0067">ATP-binding</keyword>
<keyword evidence="13" id="KW-1185">Reference proteome</keyword>
<sequence>MKIAPPKEYAEFNEMAPAAYSDYTNYEIETVSPDGYTINRILGRGRYSEVFMGTEKESGNLVVIKVLKPIKEQKIQREVLVLKNLAETGEEENSIIRLKGVCYDKVTKTHSLIFNHIIHGNSYDILQNCSFRECINLMKRILRGIEQCHSRGIMHRDIKPGNLIINGATGELKIIDFGLAEFYFKKKEYSVRVASKYYKAPELLCEYVYYDYAIDIWSFGAVLGEAITNRHPFFGSINGTKKIEKKSEDVLYCITRLLGKKDLKEFITEYKIQPNELIKQVMADQSIPRERIKFKNFIKSPEYMPLLPLLESCLQYDPRKRPTAKELLNLAIFEGREVERDIDSDN</sequence>
<dbReference type="Gene3D" id="3.30.200.20">
    <property type="entry name" value="Phosphorylase Kinase, domain 1"/>
    <property type="match status" value="1"/>
</dbReference>
<keyword evidence="10" id="KW-0539">Nucleus</keyword>
<dbReference type="GO" id="GO:0106310">
    <property type="term" value="F:protein serine kinase activity"/>
    <property type="evidence" value="ECO:0007669"/>
    <property type="project" value="UniProtKB-UniRule"/>
</dbReference>
<dbReference type="PROSITE" id="PS50011">
    <property type="entry name" value="PROTEIN_KINASE_DOM"/>
    <property type="match status" value="1"/>
</dbReference>
<dbReference type="Gene3D" id="1.10.510.10">
    <property type="entry name" value="Transferase(Phosphotransferase) domain 1"/>
    <property type="match status" value="1"/>
</dbReference>
<dbReference type="AlphaFoldDB" id="A0A1Y1S4Z5"/>
<keyword evidence="3 8" id="KW-0547">Nucleotide-binding</keyword>
<dbReference type="InterPro" id="IPR011009">
    <property type="entry name" value="Kinase-like_dom_sf"/>
</dbReference>
<protein>
    <recommendedName>
        <fullName evidence="10">Casein kinase II subunit alpha</fullName>
        <shortName evidence="10">CK II alpha</shortName>
        <ecNumber evidence="10">2.7.11.1</ecNumber>
    </recommendedName>
</protein>
<dbReference type="Pfam" id="PF00069">
    <property type="entry name" value="Pkinase"/>
    <property type="match status" value="1"/>
</dbReference>
<accession>A0A1Y1S4Z5</accession>
<evidence type="ECO:0000256" key="4">
    <source>
        <dbReference type="ARBA" id="ARBA00022777"/>
    </source>
</evidence>
<proteinExistence type="inferred from homology"/>
<dbReference type="InterPro" id="IPR008271">
    <property type="entry name" value="Ser/Thr_kinase_AS"/>
</dbReference>
<dbReference type="FunFam" id="3.30.200.20:FF:000088">
    <property type="entry name" value="Casein kinase II subunit alpha"/>
    <property type="match status" value="1"/>
</dbReference>
<dbReference type="PROSITE" id="PS00107">
    <property type="entry name" value="PROTEIN_KINASE_ATP"/>
    <property type="match status" value="1"/>
</dbReference>
<reference evidence="12 13" key="1">
    <citation type="journal article" date="2017" name="Environ. Microbiol.">
        <title>Decay of the glycolytic pathway and adaptation to intranuclear parasitism within Enterocytozoonidae microsporidia.</title>
        <authorList>
            <person name="Wiredu Boakye D."/>
            <person name="Jaroenlak P."/>
            <person name="Prachumwat A."/>
            <person name="Williams T.A."/>
            <person name="Bateman K.S."/>
            <person name="Itsathitphaisarn O."/>
            <person name="Sritunyalucksana K."/>
            <person name="Paszkiewicz K.H."/>
            <person name="Moore K.A."/>
            <person name="Stentiford G.D."/>
            <person name="Williams B.A."/>
        </authorList>
    </citation>
    <scope>NUCLEOTIDE SEQUENCE [LARGE SCALE GENOMIC DNA]</scope>
    <source>
        <strain evidence="12 13">GB1</strain>
    </source>
</reference>
<dbReference type="VEuPathDB" id="MicrosporidiaDB:ECANGB1_2193"/>
<dbReference type="SMART" id="SM00220">
    <property type="entry name" value="S_TKc"/>
    <property type="match status" value="1"/>
</dbReference>
<evidence type="ECO:0000313" key="13">
    <source>
        <dbReference type="Proteomes" id="UP000192639"/>
    </source>
</evidence>
<comment type="catalytic activity">
    <reaction evidence="6 10">
        <text>L-threonyl-[protein] + ATP = O-phospho-L-threonyl-[protein] + ADP + H(+)</text>
        <dbReference type="Rhea" id="RHEA:46608"/>
        <dbReference type="Rhea" id="RHEA-COMP:11060"/>
        <dbReference type="Rhea" id="RHEA-COMP:11605"/>
        <dbReference type="ChEBI" id="CHEBI:15378"/>
        <dbReference type="ChEBI" id="CHEBI:30013"/>
        <dbReference type="ChEBI" id="CHEBI:30616"/>
        <dbReference type="ChEBI" id="CHEBI:61977"/>
        <dbReference type="ChEBI" id="CHEBI:456216"/>
        <dbReference type="EC" id="2.7.11.1"/>
    </reaction>
</comment>
<evidence type="ECO:0000256" key="2">
    <source>
        <dbReference type="ARBA" id="ARBA00022679"/>
    </source>
</evidence>
<comment type="subcellular location">
    <subcellularLocation>
        <location evidence="10">Nucleus</location>
    </subcellularLocation>
</comment>
<evidence type="ECO:0000256" key="9">
    <source>
        <dbReference type="RuleBase" id="RU000304"/>
    </source>
</evidence>
<evidence type="ECO:0000256" key="1">
    <source>
        <dbReference type="ARBA" id="ARBA00022527"/>
    </source>
</evidence>
<evidence type="ECO:0000256" key="5">
    <source>
        <dbReference type="ARBA" id="ARBA00022840"/>
    </source>
</evidence>
<comment type="similarity">
    <text evidence="10">Belongs to the protein kinase superfamily. Ser/Thr protein kinase family. CK2 subfamily.</text>
</comment>
<dbReference type="EC" id="2.7.11.1" evidence="10"/>
<comment type="caution">
    <text evidence="12">The sequence shown here is derived from an EMBL/GenBank/DDBJ whole genome shotgun (WGS) entry which is preliminary data.</text>
</comment>
<comment type="subunit">
    <text evidence="10">Heterotetramer.</text>
</comment>
<comment type="function">
    <text evidence="10">Catalytic subunit of a constitutively active serine/threonine-protein kinase complex that phosphorylates a large number of substrates containing acidic residues C-terminal to the phosphorylated serine or threonine.</text>
</comment>
<gene>
    <name evidence="12" type="primary">CSK2A</name>
    <name evidence="12" type="ORF">ECANGB1_2193</name>
</gene>
<keyword evidence="2 10" id="KW-0808">Transferase</keyword>
<feature type="domain" description="Protein kinase" evidence="11">
    <location>
        <begin position="36"/>
        <end position="333"/>
    </location>
</feature>
<organism evidence="12 13">
    <name type="scientific">Enterospora canceri</name>
    <dbReference type="NCBI Taxonomy" id="1081671"/>
    <lineage>
        <taxon>Eukaryota</taxon>
        <taxon>Fungi</taxon>
        <taxon>Fungi incertae sedis</taxon>
        <taxon>Microsporidia</taxon>
        <taxon>Enterocytozoonidae</taxon>
        <taxon>Enterospora</taxon>
    </lineage>
</organism>
<evidence type="ECO:0000256" key="6">
    <source>
        <dbReference type="ARBA" id="ARBA00047899"/>
    </source>
</evidence>
<dbReference type="GO" id="GO:0004674">
    <property type="term" value="F:protein serine/threonine kinase activity"/>
    <property type="evidence" value="ECO:0007669"/>
    <property type="project" value="UniProtKB-UniRule"/>
</dbReference>
<keyword evidence="1 9" id="KW-0723">Serine/threonine-protein kinase</keyword>
<dbReference type="PANTHER" id="PTHR24054">
    <property type="entry name" value="CASEIN KINASE II SUBUNIT ALPHA"/>
    <property type="match status" value="1"/>
</dbReference>
<evidence type="ECO:0000313" key="12">
    <source>
        <dbReference type="EMBL" id="ORD93465.1"/>
    </source>
</evidence>
<dbReference type="GO" id="GO:0005956">
    <property type="term" value="C:protein kinase CK2 complex"/>
    <property type="evidence" value="ECO:0007669"/>
    <property type="project" value="TreeGrafter"/>
</dbReference>
<dbReference type="PANTHER" id="PTHR24054:SF0">
    <property type="entry name" value="CASEIN KINASE II SUBUNIT ALPHA"/>
    <property type="match status" value="1"/>
</dbReference>
<dbReference type="SUPFAM" id="SSF56112">
    <property type="entry name" value="Protein kinase-like (PK-like)"/>
    <property type="match status" value="1"/>
</dbReference>
<dbReference type="EMBL" id="LWDP01000080">
    <property type="protein sequence ID" value="ORD93465.1"/>
    <property type="molecule type" value="Genomic_DNA"/>
</dbReference>
<evidence type="ECO:0000259" key="11">
    <source>
        <dbReference type="PROSITE" id="PS50011"/>
    </source>
</evidence>
<dbReference type="InterPro" id="IPR017441">
    <property type="entry name" value="Protein_kinase_ATP_BS"/>
</dbReference>
<dbReference type="GO" id="GO:0051726">
    <property type="term" value="P:regulation of cell cycle"/>
    <property type="evidence" value="ECO:0007669"/>
    <property type="project" value="TreeGrafter"/>
</dbReference>
<dbReference type="OrthoDB" id="10254671at2759"/>
<comment type="catalytic activity">
    <reaction evidence="7 10">
        <text>L-seryl-[protein] + ATP = O-phospho-L-seryl-[protein] + ADP + H(+)</text>
        <dbReference type="Rhea" id="RHEA:17989"/>
        <dbReference type="Rhea" id="RHEA-COMP:9863"/>
        <dbReference type="Rhea" id="RHEA-COMP:11604"/>
        <dbReference type="ChEBI" id="CHEBI:15378"/>
        <dbReference type="ChEBI" id="CHEBI:29999"/>
        <dbReference type="ChEBI" id="CHEBI:30616"/>
        <dbReference type="ChEBI" id="CHEBI:83421"/>
        <dbReference type="ChEBI" id="CHEBI:456216"/>
        <dbReference type="EC" id="2.7.11.1"/>
    </reaction>
</comment>
<feature type="binding site" evidence="8">
    <location>
        <position position="65"/>
    </location>
    <ligand>
        <name>ATP</name>
        <dbReference type="ChEBI" id="CHEBI:30616"/>
    </ligand>
</feature>
<evidence type="ECO:0000256" key="8">
    <source>
        <dbReference type="PROSITE-ProRule" id="PRU10141"/>
    </source>
</evidence>
<dbReference type="PROSITE" id="PS00108">
    <property type="entry name" value="PROTEIN_KINASE_ST"/>
    <property type="match status" value="1"/>
</dbReference>
<dbReference type="InterPro" id="IPR045216">
    <property type="entry name" value="CK2_alpha"/>
</dbReference>
<dbReference type="GO" id="GO:0005524">
    <property type="term" value="F:ATP binding"/>
    <property type="evidence" value="ECO:0007669"/>
    <property type="project" value="UniProtKB-UniRule"/>
</dbReference>
<evidence type="ECO:0000256" key="7">
    <source>
        <dbReference type="ARBA" id="ARBA00048679"/>
    </source>
</evidence>
<dbReference type="Proteomes" id="UP000192639">
    <property type="component" value="Unassembled WGS sequence"/>
</dbReference>
<name>A0A1Y1S4Z5_9MICR</name>
<keyword evidence="4 10" id="KW-0418">Kinase</keyword>
<evidence type="ECO:0000256" key="10">
    <source>
        <dbReference type="RuleBase" id="RU369118"/>
    </source>
</evidence>